<keyword evidence="3" id="KW-1185">Reference proteome</keyword>
<dbReference type="VEuPathDB" id="CryptoDB:CmeUKMEL1_01590"/>
<protein>
    <submittedName>
        <fullName evidence="2">Uncharacterized protein</fullName>
    </submittedName>
</protein>
<sequence>MKFSKYSKIFLGLSAGAFASATTVFSYPAFVSEWASEIKSIVASKNLRIEAPEQLEQVLITGINFDSFDASCSALLQKIIREIGFESTPLNLESALDICAVINPWNSMECSGITGVTASYARSIQEFVRIRDSSKGDLRAACLVASAIAPGRPFAPLIKGSVKSKCQEACSGPLSKSISAIDPSFCSLSIDLCNSVDFSLYAAFSSLNERELGIAVAVSVLLSEGSIGIRTSFREGCRFVLFLKNKGELPTSSSEVSESELFSNISEFYKSKLVESGLLPAAGSNMGSSDAVFLKVLSSQVAKATVSILEAQIPKKQADVRPKKTTIASTHITSSEVSPLSEASDSLSTEIKMQSFTEAGQASTSSVLESWFETIKQSIKRGTKDIDQEFDDALNKAIARFDSSSVYFSCVSELKRFSLGSHRRITEACRKIDPFSHVKCQKLNHFDLMSMIKLREELEKHSRDIVVDLRDLCTLAPKMSMESFLRTRDEELSSMCIRTLKKSSFKSKYPISERGIKKACIKFDYFRTSSCGSLVSSYPEKLNFVLSLAKNMFDKRTDKERLQIIRESEFNTPSYADICNSVERIPVETVEECIFELRDSLSKFKSVVSLLNIEGACIASLEGAQFGQYPHYPHYPHYPPYPGSQFDRPLHSIYPDHLHRPVIPKKTIRRFYKDIEFQPQFPSHHWFRAELPSILEQRAPFLEQEYSESRKGYYKDQEGKAVYHDGHRYRLNGRWYVKLGDSWYIDNETSTSLDFIKISPGDPRYSTHPLSFYERSPSDPKGPLRRKSFATYLSPQSPHYYPGSSSYLYTLYGRHPGQPYHPSDAHQPFYSKCEKCHNWIPYGHTHEHDPVVKKKSITTFEERLPSTKTESLSGDVSYVTVTNEFDDNGDLVVKTIEKTSVPEKNPPQGNREVGVQVG</sequence>
<organism evidence="2 3">
    <name type="scientific">Cryptosporidium meleagridis</name>
    <dbReference type="NCBI Taxonomy" id="93969"/>
    <lineage>
        <taxon>Eukaryota</taxon>
        <taxon>Sar</taxon>
        <taxon>Alveolata</taxon>
        <taxon>Apicomplexa</taxon>
        <taxon>Conoidasida</taxon>
        <taxon>Coccidia</taxon>
        <taxon>Eucoccidiorida</taxon>
        <taxon>Eimeriorina</taxon>
        <taxon>Cryptosporidiidae</taxon>
        <taxon>Cryptosporidium</taxon>
    </lineage>
</organism>
<feature type="region of interest" description="Disordered" evidence="1">
    <location>
        <begin position="898"/>
        <end position="918"/>
    </location>
</feature>
<dbReference type="Proteomes" id="UP000236928">
    <property type="component" value="Unassembled WGS sequence"/>
</dbReference>
<dbReference type="EMBL" id="JIBK01000002">
    <property type="protein sequence ID" value="POM82277.1"/>
    <property type="molecule type" value="Genomic_DNA"/>
</dbReference>
<evidence type="ECO:0000313" key="3">
    <source>
        <dbReference type="Proteomes" id="UP000236928"/>
    </source>
</evidence>
<dbReference type="AlphaFoldDB" id="A0A2P4YWU9"/>
<comment type="caution">
    <text evidence="2">The sequence shown here is derived from an EMBL/GenBank/DDBJ whole genome shotgun (WGS) entry which is preliminary data.</text>
</comment>
<dbReference type="OrthoDB" id="340562at2759"/>
<evidence type="ECO:0000256" key="1">
    <source>
        <dbReference type="SAM" id="MobiDB-lite"/>
    </source>
</evidence>
<gene>
    <name evidence="2" type="ORF">CmeUKMEL1_01590</name>
</gene>
<evidence type="ECO:0000313" key="2">
    <source>
        <dbReference type="EMBL" id="POM82277.1"/>
    </source>
</evidence>
<name>A0A2P4YWU9_9CRYT</name>
<reference evidence="2 3" key="1">
    <citation type="submission" date="2014-04" db="EMBL/GenBank/DDBJ databases">
        <title>Comparative Genomics of Cryptosporidium Species.</title>
        <authorList>
            <person name="Silva J.C."/>
            <person name="Su Q."/>
            <person name="Chalmers R."/>
            <person name="Chibucos M.C."/>
            <person name="Elwin K."/>
            <person name="Godinez A."/>
            <person name="Guo F."/>
            <person name="Huynh K."/>
            <person name="Orvis J."/>
            <person name="Ott S."/>
            <person name="Sadzewicz L."/>
            <person name="Sengamalay N."/>
            <person name="Shetty A."/>
            <person name="Sun M."/>
            <person name="Tallon L."/>
            <person name="Xiao L."/>
            <person name="Zhang H."/>
            <person name="Fraser C.M."/>
            <person name="Zhu G."/>
            <person name="Kissinger J."/>
            <person name="Widmer G."/>
        </authorList>
    </citation>
    <scope>NUCLEOTIDE SEQUENCE [LARGE SCALE GENOMIC DNA]</scope>
    <source>
        <strain evidence="2 3">UKMEL1</strain>
    </source>
</reference>
<accession>A0A2P4YWU9</accession>
<proteinExistence type="predicted"/>